<proteinExistence type="predicted"/>
<feature type="compositionally biased region" description="Acidic residues" evidence="1">
    <location>
        <begin position="75"/>
        <end position="91"/>
    </location>
</feature>
<accession>A0ABD0Z312</accession>
<organism evidence="2 3">
    <name type="scientific">Cardamine amara subsp. amara</name>
    <dbReference type="NCBI Taxonomy" id="228776"/>
    <lineage>
        <taxon>Eukaryota</taxon>
        <taxon>Viridiplantae</taxon>
        <taxon>Streptophyta</taxon>
        <taxon>Embryophyta</taxon>
        <taxon>Tracheophyta</taxon>
        <taxon>Spermatophyta</taxon>
        <taxon>Magnoliopsida</taxon>
        <taxon>eudicotyledons</taxon>
        <taxon>Gunneridae</taxon>
        <taxon>Pentapetalae</taxon>
        <taxon>rosids</taxon>
        <taxon>malvids</taxon>
        <taxon>Brassicales</taxon>
        <taxon>Brassicaceae</taxon>
        <taxon>Cardamineae</taxon>
        <taxon>Cardamine</taxon>
    </lineage>
</organism>
<evidence type="ECO:0000256" key="1">
    <source>
        <dbReference type="SAM" id="MobiDB-lite"/>
    </source>
</evidence>
<dbReference type="SUPFAM" id="SSF52047">
    <property type="entry name" value="RNI-like"/>
    <property type="match status" value="1"/>
</dbReference>
<comment type="caution">
    <text evidence="2">The sequence shown here is derived from an EMBL/GenBank/DDBJ whole genome shotgun (WGS) entry which is preliminary data.</text>
</comment>
<dbReference type="Proteomes" id="UP001558713">
    <property type="component" value="Unassembled WGS sequence"/>
</dbReference>
<protein>
    <submittedName>
        <fullName evidence="2">F-box/LRR-repeat protein 23</fullName>
    </submittedName>
</protein>
<dbReference type="EMBL" id="JBANAX010000926">
    <property type="protein sequence ID" value="KAL1188346.1"/>
    <property type="molecule type" value="Genomic_DNA"/>
</dbReference>
<sequence length="91" mass="10274">MVCDDDALAIDETMPQLVRLELFGNRLTNIGLNAILDNCHHLEHLDLRCCSNIEFVGDLKKRCSERIKDLKLPDDSDPDSPVDDTFSDLDS</sequence>
<feature type="region of interest" description="Disordered" evidence="1">
    <location>
        <begin position="70"/>
        <end position="91"/>
    </location>
</feature>
<dbReference type="PANTHER" id="PTHR38926:SF2">
    <property type="entry name" value="F-BOX_LRR-REPEAT PROTEIN 21-RELATED"/>
    <property type="match status" value="1"/>
</dbReference>
<dbReference type="PANTHER" id="PTHR38926">
    <property type="entry name" value="F-BOX DOMAIN CONTAINING PROTEIN, EXPRESSED"/>
    <property type="match status" value="1"/>
</dbReference>
<dbReference type="AlphaFoldDB" id="A0ABD0Z312"/>
<dbReference type="InterPro" id="IPR032675">
    <property type="entry name" value="LRR_dom_sf"/>
</dbReference>
<name>A0ABD0Z312_CARAN</name>
<dbReference type="Gene3D" id="3.80.10.10">
    <property type="entry name" value="Ribonuclease Inhibitor"/>
    <property type="match status" value="1"/>
</dbReference>
<keyword evidence="3" id="KW-1185">Reference proteome</keyword>
<gene>
    <name evidence="2" type="ORF">V5N11_031721</name>
</gene>
<reference evidence="2 3" key="1">
    <citation type="submission" date="2024-04" db="EMBL/GenBank/DDBJ databases">
        <title>Genome assembly C_amara_ONT_v2.</title>
        <authorList>
            <person name="Yant L."/>
            <person name="Moore C."/>
            <person name="Slenker M."/>
        </authorList>
    </citation>
    <scope>NUCLEOTIDE SEQUENCE [LARGE SCALE GENOMIC DNA]</scope>
    <source>
        <tissue evidence="2">Leaf</tissue>
    </source>
</reference>
<evidence type="ECO:0000313" key="2">
    <source>
        <dbReference type="EMBL" id="KAL1188346.1"/>
    </source>
</evidence>
<evidence type="ECO:0000313" key="3">
    <source>
        <dbReference type="Proteomes" id="UP001558713"/>
    </source>
</evidence>